<comment type="caution">
    <text evidence="1">The sequence shown here is derived from an EMBL/GenBank/DDBJ whole genome shotgun (WGS) entry which is preliminary data.</text>
</comment>
<accession>A0A392RGZ1</accession>
<feature type="non-terminal residue" evidence="1">
    <location>
        <position position="1"/>
    </location>
</feature>
<organism evidence="1 2">
    <name type="scientific">Trifolium medium</name>
    <dbReference type="NCBI Taxonomy" id="97028"/>
    <lineage>
        <taxon>Eukaryota</taxon>
        <taxon>Viridiplantae</taxon>
        <taxon>Streptophyta</taxon>
        <taxon>Embryophyta</taxon>
        <taxon>Tracheophyta</taxon>
        <taxon>Spermatophyta</taxon>
        <taxon>Magnoliopsida</taxon>
        <taxon>eudicotyledons</taxon>
        <taxon>Gunneridae</taxon>
        <taxon>Pentapetalae</taxon>
        <taxon>rosids</taxon>
        <taxon>fabids</taxon>
        <taxon>Fabales</taxon>
        <taxon>Fabaceae</taxon>
        <taxon>Papilionoideae</taxon>
        <taxon>50 kb inversion clade</taxon>
        <taxon>NPAAA clade</taxon>
        <taxon>Hologalegina</taxon>
        <taxon>IRL clade</taxon>
        <taxon>Trifolieae</taxon>
        <taxon>Trifolium</taxon>
    </lineage>
</organism>
<protein>
    <submittedName>
        <fullName evidence="1">Uncharacterized protein</fullName>
    </submittedName>
</protein>
<sequence>IPGETGEPSRRTAAPVEEELNDELLSEELDLVEELQEGTALREAALKQKNSNNITVEVRTNDVPLDS</sequence>
<dbReference type="EMBL" id="LXQA010224178">
    <property type="protein sequence ID" value="MCI35519.1"/>
    <property type="molecule type" value="Genomic_DNA"/>
</dbReference>
<feature type="non-terminal residue" evidence="1">
    <location>
        <position position="67"/>
    </location>
</feature>
<name>A0A392RGZ1_9FABA</name>
<evidence type="ECO:0000313" key="2">
    <source>
        <dbReference type="Proteomes" id="UP000265520"/>
    </source>
</evidence>
<evidence type="ECO:0000313" key="1">
    <source>
        <dbReference type="EMBL" id="MCI35519.1"/>
    </source>
</evidence>
<reference evidence="1 2" key="1">
    <citation type="journal article" date="2018" name="Front. Plant Sci.">
        <title>Red Clover (Trifolium pratense) and Zigzag Clover (T. medium) - A Picture of Genomic Similarities and Differences.</title>
        <authorList>
            <person name="Dluhosova J."/>
            <person name="Istvanek J."/>
            <person name="Nedelnik J."/>
            <person name="Repkova J."/>
        </authorList>
    </citation>
    <scope>NUCLEOTIDE SEQUENCE [LARGE SCALE GENOMIC DNA]</scope>
    <source>
        <strain evidence="2">cv. 10/8</strain>
        <tissue evidence="1">Leaf</tissue>
    </source>
</reference>
<keyword evidence="2" id="KW-1185">Reference proteome</keyword>
<proteinExistence type="predicted"/>
<dbReference type="Proteomes" id="UP000265520">
    <property type="component" value="Unassembled WGS sequence"/>
</dbReference>
<dbReference type="AlphaFoldDB" id="A0A392RGZ1"/>